<keyword evidence="2" id="KW-0812">Transmembrane</keyword>
<dbReference type="AlphaFoldDB" id="A0A6J2Y3U5"/>
<sequence length="116" mass="13407">MFPVIFLAIPVAIRSFTIAITPEEKHIELIVVICVIIAFVVLLFAGYFCCESIKKRRGRNRDKENQNKGNVNHNQAVYCRCRRTKKRRGRNGDEENQNKGNVNHNQAIQIAPHIKY</sequence>
<organism evidence="3 4">
    <name type="scientific">Sitophilus oryzae</name>
    <name type="common">Rice weevil</name>
    <name type="synonym">Curculio oryzae</name>
    <dbReference type="NCBI Taxonomy" id="7048"/>
    <lineage>
        <taxon>Eukaryota</taxon>
        <taxon>Metazoa</taxon>
        <taxon>Ecdysozoa</taxon>
        <taxon>Arthropoda</taxon>
        <taxon>Hexapoda</taxon>
        <taxon>Insecta</taxon>
        <taxon>Pterygota</taxon>
        <taxon>Neoptera</taxon>
        <taxon>Endopterygota</taxon>
        <taxon>Coleoptera</taxon>
        <taxon>Polyphaga</taxon>
        <taxon>Cucujiformia</taxon>
        <taxon>Curculionidae</taxon>
        <taxon>Dryophthorinae</taxon>
        <taxon>Sitophilus</taxon>
    </lineage>
</organism>
<dbReference type="KEGG" id="soy:115884052"/>
<feature type="region of interest" description="Disordered" evidence="1">
    <location>
        <begin position="83"/>
        <end position="104"/>
    </location>
</feature>
<keyword evidence="2" id="KW-1133">Transmembrane helix</keyword>
<dbReference type="Proteomes" id="UP000504635">
    <property type="component" value="Unplaced"/>
</dbReference>
<proteinExistence type="predicted"/>
<gene>
    <name evidence="4" type="primary">LOC115884052</name>
</gene>
<evidence type="ECO:0000313" key="4">
    <source>
        <dbReference type="RefSeq" id="XP_030758362.1"/>
    </source>
</evidence>
<evidence type="ECO:0000313" key="3">
    <source>
        <dbReference type="Proteomes" id="UP000504635"/>
    </source>
</evidence>
<evidence type="ECO:0000256" key="1">
    <source>
        <dbReference type="SAM" id="MobiDB-lite"/>
    </source>
</evidence>
<protein>
    <submittedName>
        <fullName evidence="4">Uncharacterized protein LOC115884052 isoform X1</fullName>
    </submittedName>
</protein>
<dbReference type="InParanoid" id="A0A6J2Y3U5"/>
<evidence type="ECO:0000256" key="2">
    <source>
        <dbReference type="SAM" id="Phobius"/>
    </source>
</evidence>
<feature type="transmembrane region" description="Helical" evidence="2">
    <location>
        <begin position="29"/>
        <end position="50"/>
    </location>
</feature>
<accession>A0A6J2Y3U5</accession>
<dbReference type="GeneID" id="115884052"/>
<dbReference type="RefSeq" id="XP_030758362.1">
    <property type="nucleotide sequence ID" value="XM_030902502.1"/>
</dbReference>
<name>A0A6J2Y3U5_SITOR</name>
<keyword evidence="2" id="KW-0472">Membrane</keyword>
<keyword evidence="3" id="KW-1185">Reference proteome</keyword>
<reference evidence="4" key="1">
    <citation type="submission" date="2025-08" db="UniProtKB">
        <authorList>
            <consortium name="RefSeq"/>
        </authorList>
    </citation>
    <scope>IDENTIFICATION</scope>
    <source>
        <tissue evidence="4">Gonads</tissue>
    </source>
</reference>